<accession>A0A376CL29</accession>
<proteinExistence type="predicted"/>
<feature type="domain" description="AAA" evidence="1">
    <location>
        <begin position="22"/>
        <end position="132"/>
    </location>
</feature>
<dbReference type="InterPro" id="IPR041682">
    <property type="entry name" value="AAA_14"/>
</dbReference>
<organism evidence="3 4">
    <name type="scientific">Corynebacterium pilosum</name>
    <dbReference type="NCBI Taxonomy" id="35756"/>
    <lineage>
        <taxon>Bacteria</taxon>
        <taxon>Bacillati</taxon>
        <taxon>Actinomycetota</taxon>
        <taxon>Actinomycetes</taxon>
        <taxon>Mycobacteriales</taxon>
        <taxon>Corynebacteriaceae</taxon>
        <taxon>Corynebacterium</taxon>
    </lineage>
</organism>
<dbReference type="InterPro" id="IPR025420">
    <property type="entry name" value="DUF4143"/>
</dbReference>
<evidence type="ECO:0000313" key="3">
    <source>
        <dbReference type="EMBL" id="STC68972.1"/>
    </source>
</evidence>
<feature type="domain" description="DUF4143" evidence="2">
    <location>
        <begin position="204"/>
        <end position="366"/>
    </location>
</feature>
<dbReference type="PANTHER" id="PTHR43566">
    <property type="entry name" value="CONSERVED PROTEIN"/>
    <property type="match status" value="1"/>
</dbReference>
<evidence type="ECO:0000259" key="2">
    <source>
        <dbReference type="Pfam" id="PF13635"/>
    </source>
</evidence>
<dbReference type="Pfam" id="PF13173">
    <property type="entry name" value="AAA_14"/>
    <property type="match status" value="1"/>
</dbReference>
<name>A0A376CL29_9CORY</name>
<dbReference type="EMBL" id="UFXQ01000001">
    <property type="protein sequence ID" value="STC68972.1"/>
    <property type="molecule type" value="Genomic_DNA"/>
</dbReference>
<dbReference type="RefSeq" id="WP_026254437.1">
    <property type="nucleotide sequence ID" value="NZ_UFXQ01000001.1"/>
</dbReference>
<dbReference type="Proteomes" id="UP000254467">
    <property type="component" value="Unassembled WGS sequence"/>
</dbReference>
<dbReference type="Pfam" id="PF13635">
    <property type="entry name" value="DUF4143"/>
    <property type="match status" value="1"/>
</dbReference>
<dbReference type="STRING" id="35756.GCA_001044155_00648"/>
<keyword evidence="4" id="KW-1185">Reference proteome</keyword>
<dbReference type="AlphaFoldDB" id="A0A376CL29"/>
<evidence type="ECO:0000259" key="1">
    <source>
        <dbReference type="Pfam" id="PF13173"/>
    </source>
</evidence>
<dbReference type="OrthoDB" id="128089at2"/>
<evidence type="ECO:0000313" key="4">
    <source>
        <dbReference type="Proteomes" id="UP000254467"/>
    </source>
</evidence>
<dbReference type="PANTHER" id="PTHR43566:SF2">
    <property type="entry name" value="DUF4143 DOMAIN-CONTAINING PROTEIN"/>
    <property type="match status" value="1"/>
</dbReference>
<reference evidence="3 4" key="1">
    <citation type="submission" date="2018-06" db="EMBL/GenBank/DDBJ databases">
        <authorList>
            <consortium name="Pathogen Informatics"/>
            <person name="Doyle S."/>
        </authorList>
    </citation>
    <scope>NUCLEOTIDE SEQUENCE [LARGE SCALE GENOMIC DNA]</scope>
    <source>
        <strain evidence="3 4">NCTC11862</strain>
    </source>
</reference>
<protein>
    <submittedName>
        <fullName evidence="3">AAA+ superfamily ATPase</fullName>
    </submittedName>
</protein>
<sequence length="418" mass="45937">MKKYIPRLVDNEVQRGLKTSGALLLQGPRACGKTSTAKQCTQSSIQLDRDTPETMLAHNHPALALEGVKPRLVDGWRVVPGVWNKVRHAVDEAADKGLFILTGSATPEEESARHSGAGRIRSIVMRTLSLAERQVPAQRVSLAQIIAGDQEFIAGTEATGEDYAHWIVASGFPEFFTLDSEDAQELLTAYLENMSEHDDPLLGGPRRDPRRFRSFLQGYAGLVAQPATGAAIRRRIGELSGARHEMAMETVNSLHDFATRLYLVEDQPAWATRLRSRTSLVQMPKRHLADPGLAAALFGAGPQHLLSDLETLGILFESMLVHDLRVYAQALRARGVFHLRDTKGRQEMDAVLELRDGTWIGFETKQSHHQIDQAAEHLKSVATIVERPPAALIVIIPTGPAYQRSDGVWVVPLAALGS</sequence>
<gene>
    <name evidence="3" type="ORF">NCTC11862_00748</name>
</gene>